<dbReference type="PROSITE" id="PS50977">
    <property type="entry name" value="HTH_TETR_2"/>
    <property type="match status" value="1"/>
</dbReference>
<proteinExistence type="predicted"/>
<keyword evidence="3" id="KW-0804">Transcription</keyword>
<evidence type="ECO:0000256" key="4">
    <source>
        <dbReference type="PROSITE-ProRule" id="PRU00335"/>
    </source>
</evidence>
<gene>
    <name evidence="6" type="ORF">H7C18_09310</name>
</gene>
<organism evidence="6 7">
    <name type="scientific">Cohnella zeiphila</name>
    <dbReference type="NCBI Taxonomy" id="2761120"/>
    <lineage>
        <taxon>Bacteria</taxon>
        <taxon>Bacillati</taxon>
        <taxon>Bacillota</taxon>
        <taxon>Bacilli</taxon>
        <taxon>Bacillales</taxon>
        <taxon>Paenibacillaceae</taxon>
        <taxon>Cohnella</taxon>
    </lineage>
</organism>
<dbReference type="RefSeq" id="WP_185128743.1">
    <property type="nucleotide sequence ID" value="NZ_JACJVO010000009.1"/>
</dbReference>
<evidence type="ECO:0000256" key="2">
    <source>
        <dbReference type="ARBA" id="ARBA00023125"/>
    </source>
</evidence>
<dbReference type="InterPro" id="IPR009057">
    <property type="entry name" value="Homeodomain-like_sf"/>
</dbReference>
<comment type="caution">
    <text evidence="6">The sequence shown here is derived from an EMBL/GenBank/DDBJ whole genome shotgun (WGS) entry which is preliminary data.</text>
</comment>
<dbReference type="PROSITE" id="PS01081">
    <property type="entry name" value="HTH_TETR_1"/>
    <property type="match status" value="1"/>
</dbReference>
<feature type="DNA-binding region" description="H-T-H motif" evidence="4">
    <location>
        <begin position="31"/>
        <end position="50"/>
    </location>
</feature>
<name>A0A7X0SJG5_9BACL</name>
<dbReference type="SUPFAM" id="SSF46689">
    <property type="entry name" value="Homeodomain-like"/>
    <property type="match status" value="1"/>
</dbReference>
<dbReference type="Pfam" id="PF16925">
    <property type="entry name" value="TetR_C_13"/>
    <property type="match status" value="1"/>
</dbReference>
<dbReference type="GO" id="GO:0003700">
    <property type="term" value="F:DNA-binding transcription factor activity"/>
    <property type="evidence" value="ECO:0007669"/>
    <property type="project" value="TreeGrafter"/>
</dbReference>
<evidence type="ECO:0000259" key="5">
    <source>
        <dbReference type="PROSITE" id="PS50977"/>
    </source>
</evidence>
<evidence type="ECO:0000256" key="3">
    <source>
        <dbReference type="ARBA" id="ARBA00023163"/>
    </source>
</evidence>
<dbReference type="InterPro" id="IPR050109">
    <property type="entry name" value="HTH-type_TetR-like_transc_reg"/>
</dbReference>
<dbReference type="PANTHER" id="PTHR30055">
    <property type="entry name" value="HTH-TYPE TRANSCRIPTIONAL REGULATOR RUTR"/>
    <property type="match status" value="1"/>
</dbReference>
<dbReference type="SUPFAM" id="SSF48498">
    <property type="entry name" value="Tetracyclin repressor-like, C-terminal domain"/>
    <property type="match status" value="1"/>
</dbReference>
<dbReference type="EMBL" id="JACJVO010000009">
    <property type="protein sequence ID" value="MBB6731102.1"/>
    <property type="molecule type" value="Genomic_DNA"/>
</dbReference>
<keyword evidence="7" id="KW-1185">Reference proteome</keyword>
<dbReference type="Proteomes" id="UP000564644">
    <property type="component" value="Unassembled WGS sequence"/>
</dbReference>
<dbReference type="InterPro" id="IPR011075">
    <property type="entry name" value="TetR_C"/>
</dbReference>
<dbReference type="InterPro" id="IPR036271">
    <property type="entry name" value="Tet_transcr_reg_TetR-rel_C_sf"/>
</dbReference>
<keyword evidence="1" id="KW-0805">Transcription regulation</keyword>
<accession>A0A7X0SJG5</accession>
<feature type="domain" description="HTH tetR-type" evidence="5">
    <location>
        <begin position="8"/>
        <end position="68"/>
    </location>
</feature>
<dbReference type="GO" id="GO:0000976">
    <property type="term" value="F:transcription cis-regulatory region binding"/>
    <property type="evidence" value="ECO:0007669"/>
    <property type="project" value="TreeGrafter"/>
</dbReference>
<dbReference type="Gene3D" id="1.10.357.10">
    <property type="entry name" value="Tetracycline Repressor, domain 2"/>
    <property type="match status" value="1"/>
</dbReference>
<dbReference type="PRINTS" id="PR00455">
    <property type="entry name" value="HTHTETR"/>
</dbReference>
<sequence length="192" mass="21459">MNREAKKKLTRSRLTEAAVTLFERQGYEATTVQMIADAASVAKGTFFNYFSSKEELILELQGLLLAREIESRRGLPGAVLDDLRQSLMDYCHSYPMSPSVTRAVFQGIYGSPNVGRAQAERSKQFRHYLASILELGQQRGEIRADIDAEDLARVAIQTYYGVLMSWALDPETAPLPERMDLAFGLFVRSAGS</sequence>
<protein>
    <submittedName>
        <fullName evidence="6">TetR/AcrR family transcriptional regulator</fullName>
    </submittedName>
</protein>
<dbReference type="PANTHER" id="PTHR30055:SF234">
    <property type="entry name" value="HTH-TYPE TRANSCRIPTIONAL REGULATOR BETI"/>
    <property type="match status" value="1"/>
</dbReference>
<evidence type="ECO:0000256" key="1">
    <source>
        <dbReference type="ARBA" id="ARBA00023015"/>
    </source>
</evidence>
<dbReference type="InterPro" id="IPR023772">
    <property type="entry name" value="DNA-bd_HTH_TetR-type_CS"/>
</dbReference>
<dbReference type="AlphaFoldDB" id="A0A7X0SJG5"/>
<dbReference type="Pfam" id="PF00440">
    <property type="entry name" value="TetR_N"/>
    <property type="match status" value="1"/>
</dbReference>
<evidence type="ECO:0000313" key="7">
    <source>
        <dbReference type="Proteomes" id="UP000564644"/>
    </source>
</evidence>
<keyword evidence="2 4" id="KW-0238">DNA-binding</keyword>
<dbReference type="InterPro" id="IPR001647">
    <property type="entry name" value="HTH_TetR"/>
</dbReference>
<evidence type="ECO:0000313" key="6">
    <source>
        <dbReference type="EMBL" id="MBB6731102.1"/>
    </source>
</evidence>
<reference evidence="6 7" key="1">
    <citation type="submission" date="2020-08" db="EMBL/GenBank/DDBJ databases">
        <title>Cohnella phylogeny.</title>
        <authorList>
            <person name="Dunlap C."/>
        </authorList>
    </citation>
    <scope>NUCLEOTIDE SEQUENCE [LARGE SCALE GENOMIC DNA]</scope>
    <source>
        <strain evidence="6 7">CBP 2801</strain>
    </source>
</reference>